<evidence type="ECO:0000256" key="2">
    <source>
        <dbReference type="ARBA" id="ARBA00022723"/>
    </source>
</evidence>
<keyword evidence="6" id="KW-0539">Nucleus</keyword>
<keyword evidence="3" id="KW-0863">Zinc-finger</keyword>
<evidence type="ECO:0000256" key="7">
    <source>
        <dbReference type="SAM" id="MobiDB-lite"/>
    </source>
</evidence>
<protein>
    <recommendedName>
        <fullName evidence="8">hAT-like transposase RNase-H fold domain-containing protein</fullName>
    </recommendedName>
</protein>
<feature type="domain" description="hAT-like transposase RNase-H fold" evidence="8">
    <location>
        <begin position="471"/>
        <end position="518"/>
    </location>
</feature>
<feature type="region of interest" description="Disordered" evidence="7">
    <location>
        <begin position="206"/>
        <end position="227"/>
    </location>
</feature>
<dbReference type="GO" id="GO:0008270">
    <property type="term" value="F:zinc ion binding"/>
    <property type="evidence" value="ECO:0007669"/>
    <property type="project" value="UniProtKB-KW"/>
</dbReference>
<dbReference type="Pfam" id="PF14372">
    <property type="entry name" value="hAT-like_RNase-H"/>
    <property type="match status" value="1"/>
</dbReference>
<dbReference type="AlphaFoldDB" id="A0A811N4P6"/>
<comment type="subcellular location">
    <subcellularLocation>
        <location evidence="1">Nucleus</location>
    </subcellularLocation>
</comment>
<evidence type="ECO:0000256" key="5">
    <source>
        <dbReference type="ARBA" id="ARBA00023125"/>
    </source>
</evidence>
<dbReference type="OrthoDB" id="1935496at2759"/>
<keyword evidence="4" id="KW-0862">Zinc</keyword>
<reference evidence="9" key="1">
    <citation type="submission" date="2020-10" db="EMBL/GenBank/DDBJ databases">
        <authorList>
            <person name="Han B."/>
            <person name="Lu T."/>
            <person name="Zhao Q."/>
            <person name="Huang X."/>
            <person name="Zhao Y."/>
        </authorList>
    </citation>
    <scope>NUCLEOTIDE SEQUENCE</scope>
</reference>
<evidence type="ECO:0000256" key="1">
    <source>
        <dbReference type="ARBA" id="ARBA00004123"/>
    </source>
</evidence>
<evidence type="ECO:0000313" key="9">
    <source>
        <dbReference type="EMBL" id="CAD6217856.1"/>
    </source>
</evidence>
<dbReference type="GO" id="GO:0003677">
    <property type="term" value="F:DNA binding"/>
    <property type="evidence" value="ECO:0007669"/>
    <property type="project" value="UniProtKB-KW"/>
</dbReference>
<proteinExistence type="predicted"/>
<dbReference type="Proteomes" id="UP000604825">
    <property type="component" value="Unassembled WGS sequence"/>
</dbReference>
<feature type="compositionally biased region" description="Low complexity" evidence="7">
    <location>
        <begin position="246"/>
        <end position="264"/>
    </location>
</feature>
<feature type="region of interest" description="Disordered" evidence="7">
    <location>
        <begin position="1"/>
        <end position="34"/>
    </location>
</feature>
<gene>
    <name evidence="9" type="ORF">NCGR_LOCUS11813</name>
</gene>
<dbReference type="SUPFAM" id="SSF53098">
    <property type="entry name" value="Ribonuclease H-like"/>
    <property type="match status" value="1"/>
</dbReference>
<evidence type="ECO:0000313" key="10">
    <source>
        <dbReference type="Proteomes" id="UP000604825"/>
    </source>
</evidence>
<evidence type="ECO:0000259" key="8">
    <source>
        <dbReference type="Pfam" id="PF14372"/>
    </source>
</evidence>
<evidence type="ECO:0000256" key="6">
    <source>
        <dbReference type="ARBA" id="ARBA00023242"/>
    </source>
</evidence>
<dbReference type="PANTHER" id="PTHR46481">
    <property type="entry name" value="ZINC FINGER BED DOMAIN-CONTAINING PROTEIN 4"/>
    <property type="match status" value="1"/>
</dbReference>
<comment type="caution">
    <text evidence="9">The sequence shown here is derived from an EMBL/GenBank/DDBJ whole genome shotgun (WGS) entry which is preliminary data.</text>
</comment>
<feature type="region of interest" description="Disordered" evidence="7">
    <location>
        <begin position="241"/>
        <end position="264"/>
    </location>
</feature>
<keyword evidence="5" id="KW-0238">DNA-binding</keyword>
<dbReference type="InterPro" id="IPR052035">
    <property type="entry name" value="ZnF_BED_domain_contain"/>
</dbReference>
<feature type="region of interest" description="Disordered" evidence="7">
    <location>
        <begin position="81"/>
        <end position="194"/>
    </location>
</feature>
<dbReference type="InterPro" id="IPR012337">
    <property type="entry name" value="RNaseH-like_sf"/>
</dbReference>
<feature type="compositionally biased region" description="Polar residues" evidence="7">
    <location>
        <begin position="210"/>
        <end position="226"/>
    </location>
</feature>
<dbReference type="InterPro" id="IPR025525">
    <property type="entry name" value="hAT-like_transposase_RNase-H"/>
</dbReference>
<dbReference type="EMBL" id="CAJGYO010000003">
    <property type="protein sequence ID" value="CAD6217856.1"/>
    <property type="molecule type" value="Genomic_DNA"/>
</dbReference>
<feature type="region of interest" description="Disordered" evidence="7">
    <location>
        <begin position="556"/>
        <end position="576"/>
    </location>
</feature>
<organism evidence="9 10">
    <name type="scientific">Miscanthus lutarioriparius</name>
    <dbReference type="NCBI Taxonomy" id="422564"/>
    <lineage>
        <taxon>Eukaryota</taxon>
        <taxon>Viridiplantae</taxon>
        <taxon>Streptophyta</taxon>
        <taxon>Embryophyta</taxon>
        <taxon>Tracheophyta</taxon>
        <taxon>Spermatophyta</taxon>
        <taxon>Magnoliopsida</taxon>
        <taxon>Liliopsida</taxon>
        <taxon>Poales</taxon>
        <taxon>Poaceae</taxon>
        <taxon>PACMAD clade</taxon>
        <taxon>Panicoideae</taxon>
        <taxon>Andropogonodae</taxon>
        <taxon>Andropogoneae</taxon>
        <taxon>Saccharinae</taxon>
        <taxon>Miscanthus</taxon>
    </lineage>
</organism>
<name>A0A811N4P6_9POAL</name>
<keyword evidence="10" id="KW-1185">Reference proteome</keyword>
<keyword evidence="2" id="KW-0479">Metal-binding</keyword>
<evidence type="ECO:0000256" key="4">
    <source>
        <dbReference type="ARBA" id="ARBA00022833"/>
    </source>
</evidence>
<dbReference type="GO" id="GO:0005634">
    <property type="term" value="C:nucleus"/>
    <property type="evidence" value="ECO:0007669"/>
    <property type="project" value="UniProtKB-SubCell"/>
</dbReference>
<feature type="compositionally biased region" description="Basic residues" evidence="7">
    <location>
        <begin position="153"/>
        <end position="163"/>
    </location>
</feature>
<accession>A0A811N4P6</accession>
<dbReference type="PANTHER" id="PTHR46481:SF10">
    <property type="entry name" value="ZINC FINGER BED DOMAIN-CONTAINING PROTEIN 39"/>
    <property type="match status" value="1"/>
</dbReference>
<evidence type="ECO:0000256" key="3">
    <source>
        <dbReference type="ARBA" id="ARBA00022771"/>
    </source>
</evidence>
<sequence length="576" mass="63539">MEMPIPAVAGGGNLALDSRSSMVEQEEAGEDGGHEASKILASASAGFGRQISGVASSSCNFLQTDKYGCARVDMATLPSELAPKELSGQEADQQRSKHTTSRSVNVKKSLLVKRMSSAANAPKPSTEKRRKSSASNVQFMRSPLLNRILASPRMRHSRAKHQRSPCAGLSSSTLPDDARTAASPNLGKDAASRSVDRIKSLLSKRKSSIVNASNHSEGMQRKSSASHVHYVRSPVLNRMLQSPRMSQSSVLSARSSTSSSSDDTRIVISPDLGPALKNWKFDQEVSRKAIVNFIVLQELSFSLVDHAPFQKFSATLNPWFTIVSKTTVVEDIMSSYEDRRLALRETIKNSNSRVCLTADLWTSNQNLGYLCIICHFIDNDWMLQKRIIGFGLVASPHDGFTLFNALLKCLQEWKLEHKVFNITLDNAKNNNNMVGSLRKNLLERHLMLGNGDLLHMRCVAHVLNLIVKEGFKICVLVVLDPRFKLSFVSFCLDASFGDKGPAYTEMVKATLQNLFSAYSSMAPDLNYSQPEPNDGSIDEDDLKDFEQHLAAQKRKRVKSLSDVKLSEDDIGDGDDI</sequence>